<keyword evidence="6" id="KW-0132">Cell division</keyword>
<dbReference type="InterPro" id="IPR050515">
    <property type="entry name" value="Beta-lactam/transpept"/>
</dbReference>
<keyword evidence="6" id="KW-0328">Glycosyltransferase</keyword>
<dbReference type="InterPro" id="IPR001460">
    <property type="entry name" value="PCN-bd_Tpept"/>
</dbReference>
<evidence type="ECO:0000256" key="2">
    <source>
        <dbReference type="ARBA" id="ARBA00023136"/>
    </source>
</evidence>
<evidence type="ECO:0000259" key="5">
    <source>
        <dbReference type="Pfam" id="PF03717"/>
    </source>
</evidence>
<dbReference type="GO" id="GO:0071555">
    <property type="term" value="P:cell wall organization"/>
    <property type="evidence" value="ECO:0007669"/>
    <property type="project" value="TreeGrafter"/>
</dbReference>
<keyword evidence="6" id="KW-0131">Cell cycle</keyword>
<comment type="subcellular location">
    <subcellularLocation>
        <location evidence="1">Membrane</location>
    </subcellularLocation>
</comment>
<protein>
    <submittedName>
        <fullName evidence="6">Cell division protein FtsI [Peptidoglycan synthetase]</fullName>
        <ecNumber evidence="6">2.4.1.129</ecNumber>
    </submittedName>
</protein>
<dbReference type="GO" id="GO:0016757">
    <property type="term" value="F:glycosyltransferase activity"/>
    <property type="evidence" value="ECO:0007669"/>
    <property type="project" value="UniProtKB-KW"/>
</dbReference>
<name>A0A1W1EJQ8_9ZZZZ</name>
<dbReference type="EC" id="2.4.1.129" evidence="6"/>
<accession>A0A1W1EJQ8</accession>
<keyword evidence="6" id="KW-0808">Transferase</keyword>
<dbReference type="Pfam" id="PF00905">
    <property type="entry name" value="Transpeptidase"/>
    <property type="match status" value="1"/>
</dbReference>
<gene>
    <name evidence="6" type="ORF">MNB_SV-15-224</name>
</gene>
<dbReference type="GO" id="GO:0051301">
    <property type="term" value="P:cell division"/>
    <property type="evidence" value="ECO:0007669"/>
    <property type="project" value="UniProtKB-KW"/>
</dbReference>
<dbReference type="SUPFAM" id="SSF56519">
    <property type="entry name" value="Penicillin binding protein dimerisation domain"/>
    <property type="match status" value="1"/>
</dbReference>
<dbReference type="GO" id="GO:0008658">
    <property type="term" value="F:penicillin binding"/>
    <property type="evidence" value="ECO:0007669"/>
    <property type="project" value="InterPro"/>
</dbReference>
<dbReference type="EMBL" id="FRYL01000025">
    <property type="protein sequence ID" value="SHO81067.1"/>
    <property type="molecule type" value="Genomic_DNA"/>
</dbReference>
<dbReference type="SUPFAM" id="SSF56601">
    <property type="entry name" value="beta-lactamase/transpeptidase-like"/>
    <property type="match status" value="1"/>
</dbReference>
<dbReference type="GO" id="GO:0005886">
    <property type="term" value="C:plasma membrane"/>
    <property type="evidence" value="ECO:0007669"/>
    <property type="project" value="TreeGrafter"/>
</dbReference>
<dbReference type="InterPro" id="IPR012338">
    <property type="entry name" value="Beta-lactam/transpept-like"/>
</dbReference>
<dbReference type="PANTHER" id="PTHR30627">
    <property type="entry name" value="PEPTIDOGLYCAN D,D-TRANSPEPTIDASE"/>
    <property type="match status" value="1"/>
</dbReference>
<dbReference type="Gene3D" id="3.30.450.330">
    <property type="match status" value="1"/>
</dbReference>
<proteinExistence type="predicted"/>
<dbReference type="InterPro" id="IPR005311">
    <property type="entry name" value="PBP_dimer"/>
</dbReference>
<organism evidence="6">
    <name type="scientific">hydrothermal vent metagenome</name>
    <dbReference type="NCBI Taxonomy" id="652676"/>
    <lineage>
        <taxon>unclassified sequences</taxon>
        <taxon>metagenomes</taxon>
        <taxon>ecological metagenomes</taxon>
    </lineage>
</organism>
<dbReference type="AlphaFoldDB" id="A0A1W1EJQ8"/>
<evidence type="ECO:0000256" key="1">
    <source>
        <dbReference type="ARBA" id="ARBA00004370"/>
    </source>
</evidence>
<keyword evidence="2 3" id="KW-0472">Membrane</keyword>
<dbReference type="InterPro" id="IPR036138">
    <property type="entry name" value="PBP_dimer_sf"/>
</dbReference>
<dbReference type="Pfam" id="PF03717">
    <property type="entry name" value="PBP_dimer"/>
    <property type="match status" value="1"/>
</dbReference>
<dbReference type="Gene3D" id="3.90.1310.10">
    <property type="entry name" value="Penicillin-binding protein 2a (Domain 2)"/>
    <property type="match status" value="1"/>
</dbReference>
<evidence type="ECO:0000256" key="3">
    <source>
        <dbReference type="SAM" id="Phobius"/>
    </source>
</evidence>
<feature type="domain" description="Penicillin-binding protein dimerisation" evidence="5">
    <location>
        <begin position="55"/>
        <end position="234"/>
    </location>
</feature>
<evidence type="ECO:0000313" key="6">
    <source>
        <dbReference type="EMBL" id="SHO81067.1"/>
    </source>
</evidence>
<keyword evidence="3" id="KW-0812">Transmembrane</keyword>
<dbReference type="Gene3D" id="3.40.710.10">
    <property type="entry name" value="DD-peptidase/beta-lactamase superfamily"/>
    <property type="match status" value="1"/>
</dbReference>
<evidence type="ECO:0000259" key="4">
    <source>
        <dbReference type="Pfam" id="PF00905"/>
    </source>
</evidence>
<sequence length="601" mass="68204">MNKYKKNQQTNVRSSKLLLLYSLIVIAVSIFLYRVYYIVKTPRDLPSSTAKKLERAKRGSIISADRYIVSYSKNIYQATINTKSIYPNKLELFIELFSIYSQMDRDIVKSALLDKYGDLIFGRVVISNDIDEKDAIRLKSLAYKLKRLKVFRPIKNANGVEVVYGLDITEVKESRFYPFDYTLSPITGYIKSKIIDGYKRPVGMKGLERYYNKYLESKRDGYFIGKRDVSGNIVYGDNSKHVKPIDGLDLHLNIPLTLQTRVEKILTYMKKKVDASEIIVGVMESKTGKILSLASSERFNPNLITQDKISALNPKFTEYLYEPGSVIKPLSLAIVMDAGKVKANSWIKTYNGKLRIGKKYIINDDEKFHSLSARGIIVHSSNVGISQIVWRISGRELYDGFRRFGLGVPSGIDLSRELKGFIKTPYKLNHKVHSANSSYGYGMHTNFMQLLKAYSAFNNDGVAVTPQIIDYFKDNRSNKYYKLKPSQPNLKAMSIETTNSMKSILKSVVRKGTGVEAQYKGLIIGGKTGTAHISLRGKYGDSYNSSFFGFANDSRGKKYTIGVLVIKAKKKYKYFASQSAVPTFKHIVEEMVKLNYLKPSL</sequence>
<reference evidence="6" key="1">
    <citation type="submission" date="2016-10" db="EMBL/GenBank/DDBJ databases">
        <authorList>
            <person name="de Groot N.N."/>
        </authorList>
    </citation>
    <scope>NUCLEOTIDE SEQUENCE</scope>
</reference>
<dbReference type="PANTHER" id="PTHR30627:SF1">
    <property type="entry name" value="PEPTIDOGLYCAN D,D-TRANSPEPTIDASE FTSI"/>
    <property type="match status" value="1"/>
</dbReference>
<feature type="domain" description="Penicillin-binding protein transpeptidase" evidence="4">
    <location>
        <begin position="280"/>
        <end position="588"/>
    </location>
</feature>
<feature type="transmembrane region" description="Helical" evidence="3">
    <location>
        <begin position="20"/>
        <end position="39"/>
    </location>
</feature>
<keyword evidence="3" id="KW-1133">Transmembrane helix</keyword>